<organism evidence="1 2">
    <name type="scientific">Salipiger abyssi</name>
    <dbReference type="NCBI Taxonomy" id="1250539"/>
    <lineage>
        <taxon>Bacteria</taxon>
        <taxon>Pseudomonadati</taxon>
        <taxon>Pseudomonadota</taxon>
        <taxon>Alphaproteobacteria</taxon>
        <taxon>Rhodobacterales</taxon>
        <taxon>Roseobacteraceae</taxon>
        <taxon>Salipiger</taxon>
    </lineage>
</organism>
<dbReference type="Proteomes" id="UP000187059">
    <property type="component" value="Chromosome"/>
</dbReference>
<dbReference type="AlphaFoldDB" id="A0A1P8UUV3"/>
<gene>
    <name evidence="1" type="ORF">Ga0080574_TMP2802</name>
</gene>
<accession>A0A1P8UUV3</accession>
<evidence type="ECO:0000313" key="2">
    <source>
        <dbReference type="Proteomes" id="UP000187059"/>
    </source>
</evidence>
<sequence length="74" mass="8124">MAVPAALLLGGRFKLHPLDAHGGLYRVQDFAVHRMMSLSCFRFDRVSPAVGESEHVAVGHRAQLCHAFVPTDLI</sequence>
<proteinExistence type="predicted"/>
<keyword evidence="2" id="KW-1185">Reference proteome</keyword>
<dbReference type="KEGG" id="paby:Ga0080574_TMP2802"/>
<evidence type="ECO:0000313" key="1">
    <source>
        <dbReference type="EMBL" id="APZ53136.1"/>
    </source>
</evidence>
<dbReference type="STRING" id="1250539.Ga0080574_TMP2802"/>
<name>A0A1P8UUV3_9RHOB</name>
<reference evidence="1 2" key="1">
    <citation type="submission" date="2016-04" db="EMBL/GenBank/DDBJ databases">
        <title>Deep-sea bacteria in the southern Pacific.</title>
        <authorList>
            <person name="Tang K."/>
        </authorList>
    </citation>
    <scope>NUCLEOTIDE SEQUENCE [LARGE SCALE GENOMIC DNA]</scope>
    <source>
        <strain evidence="1 2">JLT2014</strain>
    </source>
</reference>
<protein>
    <submittedName>
        <fullName evidence="1">Uncharacterized protein</fullName>
    </submittedName>
</protein>
<dbReference type="EMBL" id="CP015093">
    <property type="protein sequence ID" value="APZ53136.1"/>
    <property type="molecule type" value="Genomic_DNA"/>
</dbReference>